<accession>A0A4R1GBW5</accession>
<dbReference type="Pfam" id="PF01292">
    <property type="entry name" value="Ni_hydr_CYTB"/>
    <property type="match status" value="1"/>
</dbReference>
<evidence type="ECO:0000256" key="12">
    <source>
        <dbReference type="ARBA" id="ARBA00037975"/>
    </source>
</evidence>
<evidence type="ECO:0000256" key="9">
    <source>
        <dbReference type="ARBA" id="ARBA00022989"/>
    </source>
</evidence>
<keyword evidence="3" id="KW-0813">Transport</keyword>
<keyword evidence="6 13" id="KW-0812">Transmembrane</keyword>
<keyword evidence="8" id="KW-0249">Electron transport</keyword>
<dbReference type="GO" id="GO:0046872">
    <property type="term" value="F:metal ion binding"/>
    <property type="evidence" value="ECO:0007669"/>
    <property type="project" value="UniProtKB-KW"/>
</dbReference>
<evidence type="ECO:0000313" key="16">
    <source>
        <dbReference type="Proteomes" id="UP000294546"/>
    </source>
</evidence>
<dbReference type="SUPFAM" id="SSF81342">
    <property type="entry name" value="Transmembrane di-heme cytochromes"/>
    <property type="match status" value="1"/>
</dbReference>
<evidence type="ECO:0000256" key="13">
    <source>
        <dbReference type="SAM" id="Phobius"/>
    </source>
</evidence>
<reference evidence="15 16" key="1">
    <citation type="submission" date="2019-03" db="EMBL/GenBank/DDBJ databases">
        <title>Genomic Encyclopedia of Archaeal and Bacterial Type Strains, Phase II (KMG-II): from individual species to whole genera.</title>
        <authorList>
            <person name="Goeker M."/>
        </authorList>
    </citation>
    <scope>NUCLEOTIDE SEQUENCE [LARGE SCALE GENOMIC DNA]</scope>
    <source>
        <strain evidence="15 16">DSM 27697</strain>
    </source>
</reference>
<evidence type="ECO:0000256" key="2">
    <source>
        <dbReference type="ARBA" id="ARBA00004651"/>
    </source>
</evidence>
<evidence type="ECO:0000256" key="10">
    <source>
        <dbReference type="ARBA" id="ARBA00023004"/>
    </source>
</evidence>
<keyword evidence="10" id="KW-0408">Iron</keyword>
<dbReference type="InterPro" id="IPR052168">
    <property type="entry name" value="Cytochrome_b561_oxidase"/>
</dbReference>
<dbReference type="PANTHER" id="PTHR30529">
    <property type="entry name" value="CYTOCHROME B561"/>
    <property type="match status" value="1"/>
</dbReference>
<dbReference type="AlphaFoldDB" id="A0A4R1GBW5"/>
<keyword evidence="16" id="KW-1185">Reference proteome</keyword>
<keyword evidence="5" id="KW-0349">Heme</keyword>
<feature type="transmembrane region" description="Helical" evidence="13">
    <location>
        <begin position="142"/>
        <end position="163"/>
    </location>
</feature>
<evidence type="ECO:0000256" key="6">
    <source>
        <dbReference type="ARBA" id="ARBA00022692"/>
    </source>
</evidence>
<feature type="transmembrane region" description="Helical" evidence="13">
    <location>
        <begin position="12"/>
        <end position="32"/>
    </location>
</feature>
<dbReference type="GO" id="GO:0022904">
    <property type="term" value="P:respiratory electron transport chain"/>
    <property type="evidence" value="ECO:0007669"/>
    <property type="project" value="InterPro"/>
</dbReference>
<keyword evidence="11 13" id="KW-0472">Membrane</keyword>
<sequence>MLKDSQDRYGIVSRIMHWAMALLIGLQLLKFFDRINDGEHWVGKTLVPTHVSFGSLLLVLIVLRILWGISQRNQRPEQDPASAKLVKAGHGMLYLGMLLMPITGVSIMLGNGYGLTVFGTELVARGTDIPWAASLGSLHSPLSWALALLIFGHIGMALLHHFVHKDDTLKRMA</sequence>
<evidence type="ECO:0000256" key="1">
    <source>
        <dbReference type="ARBA" id="ARBA00001970"/>
    </source>
</evidence>
<comment type="subcellular location">
    <subcellularLocation>
        <location evidence="2">Cell membrane</location>
        <topology evidence="2">Multi-pass membrane protein</topology>
    </subcellularLocation>
</comment>
<dbReference type="OrthoDB" id="9793784at2"/>
<dbReference type="RefSeq" id="WP_132295714.1">
    <property type="nucleotide sequence ID" value="NZ_SMFU01000011.1"/>
</dbReference>
<keyword evidence="4" id="KW-1003">Cell membrane</keyword>
<evidence type="ECO:0000259" key="14">
    <source>
        <dbReference type="Pfam" id="PF01292"/>
    </source>
</evidence>
<dbReference type="Proteomes" id="UP000294546">
    <property type="component" value="Unassembled WGS sequence"/>
</dbReference>
<evidence type="ECO:0000256" key="3">
    <source>
        <dbReference type="ARBA" id="ARBA00022448"/>
    </source>
</evidence>
<comment type="similarity">
    <text evidence="12">Belongs to the cytochrome b561 family.</text>
</comment>
<dbReference type="EMBL" id="SMFU01000011">
    <property type="protein sequence ID" value="TCK04200.1"/>
    <property type="molecule type" value="Genomic_DNA"/>
</dbReference>
<evidence type="ECO:0000256" key="4">
    <source>
        <dbReference type="ARBA" id="ARBA00022475"/>
    </source>
</evidence>
<feature type="transmembrane region" description="Helical" evidence="13">
    <location>
        <begin position="91"/>
        <end position="109"/>
    </location>
</feature>
<comment type="caution">
    <text evidence="15">The sequence shown here is derived from an EMBL/GenBank/DDBJ whole genome shotgun (WGS) entry which is preliminary data.</text>
</comment>
<dbReference type="InterPro" id="IPR011577">
    <property type="entry name" value="Cyt_b561_bac/Ni-Hgenase"/>
</dbReference>
<organism evidence="15 16">
    <name type="scientific">Marinobacterium mangrovicola</name>
    <dbReference type="NCBI Taxonomy" id="1476959"/>
    <lineage>
        <taxon>Bacteria</taxon>
        <taxon>Pseudomonadati</taxon>
        <taxon>Pseudomonadota</taxon>
        <taxon>Gammaproteobacteria</taxon>
        <taxon>Oceanospirillales</taxon>
        <taxon>Oceanospirillaceae</taxon>
        <taxon>Marinobacterium</taxon>
    </lineage>
</organism>
<name>A0A4R1GBW5_9GAMM</name>
<gene>
    <name evidence="15" type="ORF">CLV83_3616</name>
</gene>
<keyword evidence="9 13" id="KW-1133">Transmembrane helix</keyword>
<dbReference type="GO" id="GO:0020037">
    <property type="term" value="F:heme binding"/>
    <property type="evidence" value="ECO:0007669"/>
    <property type="project" value="TreeGrafter"/>
</dbReference>
<dbReference type="PANTHER" id="PTHR30529:SF1">
    <property type="entry name" value="CYTOCHROME B561 HOMOLOG 2"/>
    <property type="match status" value="1"/>
</dbReference>
<feature type="transmembrane region" description="Helical" evidence="13">
    <location>
        <begin position="52"/>
        <end position="70"/>
    </location>
</feature>
<evidence type="ECO:0000256" key="5">
    <source>
        <dbReference type="ARBA" id="ARBA00022617"/>
    </source>
</evidence>
<evidence type="ECO:0000256" key="11">
    <source>
        <dbReference type="ARBA" id="ARBA00023136"/>
    </source>
</evidence>
<proteinExistence type="inferred from homology"/>
<evidence type="ECO:0000313" key="15">
    <source>
        <dbReference type="EMBL" id="TCK04200.1"/>
    </source>
</evidence>
<dbReference type="Gene3D" id="1.20.950.20">
    <property type="entry name" value="Transmembrane di-heme cytochromes, Chain C"/>
    <property type="match status" value="1"/>
</dbReference>
<feature type="domain" description="Cytochrome b561 bacterial/Ni-hydrogenase" evidence="14">
    <location>
        <begin position="8"/>
        <end position="172"/>
    </location>
</feature>
<dbReference type="GO" id="GO:0005886">
    <property type="term" value="C:plasma membrane"/>
    <property type="evidence" value="ECO:0007669"/>
    <property type="project" value="UniProtKB-SubCell"/>
</dbReference>
<evidence type="ECO:0000256" key="8">
    <source>
        <dbReference type="ARBA" id="ARBA00022982"/>
    </source>
</evidence>
<comment type="cofactor">
    <cofactor evidence="1">
        <name>heme b</name>
        <dbReference type="ChEBI" id="CHEBI:60344"/>
    </cofactor>
</comment>
<dbReference type="GO" id="GO:0009055">
    <property type="term" value="F:electron transfer activity"/>
    <property type="evidence" value="ECO:0007669"/>
    <property type="project" value="InterPro"/>
</dbReference>
<protein>
    <submittedName>
        <fullName evidence="15">Cytochrome b561</fullName>
    </submittedName>
</protein>
<dbReference type="InterPro" id="IPR016174">
    <property type="entry name" value="Di-haem_cyt_TM"/>
</dbReference>
<keyword evidence="7" id="KW-0479">Metal-binding</keyword>
<evidence type="ECO:0000256" key="7">
    <source>
        <dbReference type="ARBA" id="ARBA00022723"/>
    </source>
</evidence>